<dbReference type="Pfam" id="PF01300">
    <property type="entry name" value="Sua5_yciO_yrdC"/>
    <property type="match status" value="1"/>
</dbReference>
<feature type="binding site" evidence="14">
    <location>
        <position position="199"/>
    </location>
    <ligand>
        <name>ATP</name>
        <dbReference type="ChEBI" id="CHEBI:30616"/>
    </ligand>
</feature>
<dbReference type="InterPro" id="IPR017945">
    <property type="entry name" value="DHBP_synth_RibB-like_a/b_dom"/>
</dbReference>
<dbReference type="GO" id="GO:0003725">
    <property type="term" value="F:double-stranded RNA binding"/>
    <property type="evidence" value="ECO:0007669"/>
    <property type="project" value="UniProtKB-UniRule"/>
</dbReference>
<dbReference type="GO" id="GO:0005524">
    <property type="term" value="F:ATP binding"/>
    <property type="evidence" value="ECO:0007669"/>
    <property type="project" value="UniProtKB-UniRule"/>
</dbReference>
<feature type="binding site" evidence="14">
    <location>
        <position position="125"/>
    </location>
    <ligand>
        <name>L-threonine</name>
        <dbReference type="ChEBI" id="CHEBI:57926"/>
    </ligand>
</feature>
<dbReference type="InterPro" id="IPR010923">
    <property type="entry name" value="T(6)A37_SUA5"/>
</dbReference>
<dbReference type="InterPro" id="IPR005145">
    <property type="entry name" value="Sua5_C"/>
</dbReference>
<evidence type="ECO:0000313" key="17">
    <source>
        <dbReference type="Proteomes" id="UP000540989"/>
    </source>
</evidence>
<comment type="similarity">
    <text evidence="2 13">Belongs to the SUA5 family.</text>
</comment>
<dbReference type="InterPro" id="IPR050156">
    <property type="entry name" value="TC-AMP_synthase_SUA5"/>
</dbReference>
<evidence type="ECO:0000256" key="10">
    <source>
        <dbReference type="ARBA" id="ARBA00022840"/>
    </source>
</evidence>
<dbReference type="PANTHER" id="PTHR17490:SF16">
    <property type="entry name" value="THREONYLCARBAMOYL-AMP SYNTHASE"/>
    <property type="match status" value="1"/>
</dbReference>
<proteinExistence type="inferred from homology"/>
<reference evidence="16 17" key="1">
    <citation type="submission" date="2020-08" db="EMBL/GenBank/DDBJ databases">
        <title>Genomic Encyclopedia of Type Strains, Phase IV (KMG-V): Genome sequencing to study the core and pangenomes of soil and plant-associated prokaryotes.</title>
        <authorList>
            <person name="Whitman W."/>
        </authorList>
    </citation>
    <scope>NUCLEOTIDE SEQUENCE [LARGE SCALE GENOMIC DNA]</scope>
    <source>
        <strain evidence="16 17">M8UP14</strain>
    </source>
</reference>
<comment type="function">
    <text evidence="13">Required for the formation of a threonylcarbamoyl group on adenosine at position 37 (t(6)A37) in tRNAs that read codons beginning with adenine.</text>
</comment>
<evidence type="ECO:0000256" key="14">
    <source>
        <dbReference type="PIRSR" id="PIRSR004930-1"/>
    </source>
</evidence>
<dbReference type="EMBL" id="JACHIP010000003">
    <property type="protein sequence ID" value="MBB5057520.1"/>
    <property type="molecule type" value="Genomic_DNA"/>
</dbReference>
<evidence type="ECO:0000313" key="16">
    <source>
        <dbReference type="EMBL" id="MBB5057520.1"/>
    </source>
</evidence>
<evidence type="ECO:0000256" key="8">
    <source>
        <dbReference type="ARBA" id="ARBA00022695"/>
    </source>
</evidence>
<feature type="binding site" evidence="14">
    <location>
        <position position="185"/>
    </location>
    <ligand>
        <name>L-threonine</name>
        <dbReference type="ChEBI" id="CHEBI:57926"/>
    </ligand>
</feature>
<dbReference type="PROSITE" id="PS51163">
    <property type="entry name" value="YRDC"/>
    <property type="match status" value="1"/>
</dbReference>
<dbReference type="SUPFAM" id="SSF55821">
    <property type="entry name" value="YrdC/RibB"/>
    <property type="match status" value="1"/>
</dbReference>
<dbReference type="Gene3D" id="3.40.50.11030">
    <property type="entry name" value="Threonylcarbamoyl-AMP synthase, C-terminal domain"/>
    <property type="match status" value="1"/>
</dbReference>
<dbReference type="GO" id="GO:0061710">
    <property type="term" value="F:L-threonylcarbamoyladenylate synthase"/>
    <property type="evidence" value="ECO:0007669"/>
    <property type="project" value="UniProtKB-EC"/>
</dbReference>
<feature type="binding site" evidence="14">
    <location>
        <position position="59"/>
    </location>
    <ligand>
        <name>ATP</name>
        <dbReference type="ChEBI" id="CHEBI:30616"/>
    </ligand>
</feature>
<gene>
    <name evidence="16" type="ORF">HDF16_002226</name>
</gene>
<dbReference type="FunFam" id="3.90.870.10:FF:000009">
    <property type="entry name" value="Threonylcarbamoyl-AMP synthase, putative"/>
    <property type="match status" value="1"/>
</dbReference>
<evidence type="ECO:0000256" key="12">
    <source>
        <dbReference type="ARBA" id="ARBA00048366"/>
    </source>
</evidence>
<evidence type="ECO:0000256" key="13">
    <source>
        <dbReference type="PIRNR" id="PIRNR004930"/>
    </source>
</evidence>
<dbReference type="PANTHER" id="PTHR17490">
    <property type="entry name" value="SUA5"/>
    <property type="match status" value="1"/>
</dbReference>
<dbReference type="AlphaFoldDB" id="A0A7W7ZCR4"/>
<evidence type="ECO:0000259" key="15">
    <source>
        <dbReference type="PROSITE" id="PS51163"/>
    </source>
</evidence>
<keyword evidence="9 13" id="KW-0547">Nucleotide-binding</keyword>
<dbReference type="Gene3D" id="3.90.870.10">
    <property type="entry name" value="DHBP synthase"/>
    <property type="match status" value="1"/>
</dbReference>
<dbReference type="PIRSF" id="PIRSF004930">
    <property type="entry name" value="Tln_factor_SUA5"/>
    <property type="match status" value="1"/>
</dbReference>
<dbReference type="NCBIfam" id="TIGR00057">
    <property type="entry name" value="L-threonylcarbamoyladenylate synthase"/>
    <property type="match status" value="1"/>
</dbReference>
<dbReference type="GO" id="GO:0006450">
    <property type="term" value="P:regulation of translational fidelity"/>
    <property type="evidence" value="ECO:0007669"/>
    <property type="project" value="TreeGrafter"/>
</dbReference>
<feature type="domain" description="YrdC-like" evidence="15">
    <location>
        <begin position="14"/>
        <end position="203"/>
    </location>
</feature>
<evidence type="ECO:0000256" key="11">
    <source>
        <dbReference type="ARBA" id="ARBA00029774"/>
    </source>
</evidence>
<keyword evidence="8 13" id="KW-0548">Nucleotidyltransferase</keyword>
<organism evidence="16 17">
    <name type="scientific">Granulicella aggregans</name>
    <dbReference type="NCBI Taxonomy" id="474949"/>
    <lineage>
        <taxon>Bacteria</taxon>
        <taxon>Pseudomonadati</taxon>
        <taxon>Acidobacteriota</taxon>
        <taxon>Terriglobia</taxon>
        <taxon>Terriglobales</taxon>
        <taxon>Acidobacteriaceae</taxon>
        <taxon>Granulicella</taxon>
    </lineage>
</organism>
<dbReference type="Pfam" id="PF03481">
    <property type="entry name" value="Sua5_C"/>
    <property type="match status" value="1"/>
</dbReference>
<comment type="catalytic activity">
    <reaction evidence="12 13">
        <text>L-threonine + hydrogencarbonate + ATP = L-threonylcarbamoyladenylate + diphosphate + H2O</text>
        <dbReference type="Rhea" id="RHEA:36407"/>
        <dbReference type="ChEBI" id="CHEBI:15377"/>
        <dbReference type="ChEBI" id="CHEBI:17544"/>
        <dbReference type="ChEBI" id="CHEBI:30616"/>
        <dbReference type="ChEBI" id="CHEBI:33019"/>
        <dbReference type="ChEBI" id="CHEBI:57926"/>
        <dbReference type="ChEBI" id="CHEBI:73682"/>
        <dbReference type="EC" id="2.7.7.87"/>
    </reaction>
</comment>
<dbReference type="Proteomes" id="UP000540989">
    <property type="component" value="Unassembled WGS sequence"/>
</dbReference>
<feature type="binding site" evidence="14">
    <location>
        <position position="155"/>
    </location>
    <ligand>
        <name>ATP</name>
        <dbReference type="ChEBI" id="CHEBI:30616"/>
    </ligand>
</feature>
<name>A0A7W7ZCR4_9BACT</name>
<keyword evidence="10 13" id="KW-0067">ATP-binding</keyword>
<dbReference type="GO" id="GO:0000049">
    <property type="term" value="F:tRNA binding"/>
    <property type="evidence" value="ECO:0007669"/>
    <property type="project" value="TreeGrafter"/>
</dbReference>
<comment type="subcellular location">
    <subcellularLocation>
        <location evidence="1 13">Cytoplasm</location>
    </subcellularLocation>
</comment>
<dbReference type="InterPro" id="IPR006070">
    <property type="entry name" value="Sua5-like_dom"/>
</dbReference>
<evidence type="ECO:0000256" key="2">
    <source>
        <dbReference type="ARBA" id="ARBA00007663"/>
    </source>
</evidence>
<evidence type="ECO:0000256" key="3">
    <source>
        <dbReference type="ARBA" id="ARBA00012584"/>
    </source>
</evidence>
<accession>A0A7W7ZCR4</accession>
<dbReference type="GO" id="GO:0008033">
    <property type="term" value="P:tRNA processing"/>
    <property type="evidence" value="ECO:0007669"/>
    <property type="project" value="UniProtKB-KW"/>
</dbReference>
<dbReference type="GO" id="GO:0005737">
    <property type="term" value="C:cytoplasm"/>
    <property type="evidence" value="ECO:0007669"/>
    <property type="project" value="UniProtKB-SubCell"/>
</dbReference>
<keyword evidence="6 13" id="KW-0808">Transferase</keyword>
<feature type="binding site" evidence="14">
    <location>
        <position position="68"/>
    </location>
    <ligand>
        <name>L-threonine</name>
        <dbReference type="ChEBI" id="CHEBI:57926"/>
    </ligand>
</feature>
<keyword evidence="7 13" id="KW-0819">tRNA processing</keyword>
<comment type="caution">
    <text evidence="16">The sequence shown here is derived from an EMBL/GenBank/DDBJ whole genome shotgun (WGS) entry which is preliminary data.</text>
</comment>
<evidence type="ECO:0000256" key="5">
    <source>
        <dbReference type="ARBA" id="ARBA00022490"/>
    </source>
</evidence>
<feature type="binding site" evidence="14">
    <location>
        <position position="243"/>
    </location>
    <ligand>
        <name>ATP</name>
        <dbReference type="ChEBI" id="CHEBI:30616"/>
    </ligand>
</feature>
<evidence type="ECO:0000256" key="9">
    <source>
        <dbReference type="ARBA" id="ARBA00022741"/>
    </source>
</evidence>
<keyword evidence="17" id="KW-1185">Reference proteome</keyword>
<evidence type="ECO:0000256" key="4">
    <source>
        <dbReference type="ARBA" id="ARBA00015492"/>
    </source>
</evidence>
<sequence>MDALCKTEHLFVDGDGVERAAEILCAGGTVAFPTETVYGLGVDALDAVAVAKIFAAKQRPGWDPLIVHVSDQAMLDRVAEIPPEFSARVGKLIEAFWPGPLTLLLPKTSAVPDAVTAGRPLVGVRMPGHPVALELIKAAEVPVAAPSANRFGRTSPTTAAHVLEDLDGRIDAVLHGGATRVGIESTVLDVLKTPMVIYRPGAVTLSMIEEATGEAVEVFLSSGNTAEGAPESLPSPGVGLRHYAPRARLELVYVAAHGDLRHSLHAAIEKAQEAEEKVGVILPEEWDASYAEETFGCGEWGDDDAFARRIFAGLRWLDGRDVAVIICPVPSGDGVAVALRDRLEKAARKQG</sequence>
<dbReference type="InterPro" id="IPR038385">
    <property type="entry name" value="Sua5/YwlC_C"/>
</dbReference>
<dbReference type="EC" id="2.7.7.87" evidence="3 13"/>
<feature type="binding site" evidence="14">
    <location>
        <position position="36"/>
    </location>
    <ligand>
        <name>L-threonine</name>
        <dbReference type="ChEBI" id="CHEBI:57926"/>
    </ligand>
</feature>
<keyword evidence="5 13" id="KW-0963">Cytoplasm</keyword>
<evidence type="ECO:0000256" key="6">
    <source>
        <dbReference type="ARBA" id="ARBA00022679"/>
    </source>
</evidence>
<protein>
    <recommendedName>
        <fullName evidence="4 13">Threonylcarbamoyl-AMP synthase</fullName>
        <shortName evidence="13">TC-AMP synthase</shortName>
        <ecNumber evidence="3 13">2.7.7.87</ecNumber>
    </recommendedName>
    <alternativeName>
        <fullName evidence="11 13">L-threonylcarbamoyladenylate synthase</fullName>
    </alternativeName>
</protein>
<evidence type="ECO:0000256" key="1">
    <source>
        <dbReference type="ARBA" id="ARBA00004496"/>
    </source>
</evidence>
<feature type="binding site" evidence="14">
    <location>
        <position position="145"/>
    </location>
    <ligand>
        <name>L-threonine</name>
        <dbReference type="ChEBI" id="CHEBI:57926"/>
    </ligand>
</feature>
<feature type="binding site" evidence="14">
    <location>
        <position position="147"/>
    </location>
    <ligand>
        <name>ATP</name>
        <dbReference type="ChEBI" id="CHEBI:30616"/>
    </ligand>
</feature>
<evidence type="ECO:0000256" key="7">
    <source>
        <dbReference type="ARBA" id="ARBA00022694"/>
    </source>
</evidence>